<dbReference type="GO" id="GO:0004386">
    <property type="term" value="F:helicase activity"/>
    <property type="evidence" value="ECO:0007669"/>
    <property type="project" value="InterPro"/>
</dbReference>
<dbReference type="CDD" id="cd18808">
    <property type="entry name" value="SF1_C_Upf1"/>
    <property type="match status" value="1"/>
</dbReference>
<dbReference type="EMBL" id="CP044016">
    <property type="protein sequence ID" value="QES87695.1"/>
    <property type="molecule type" value="Genomic_DNA"/>
</dbReference>
<dbReference type="InterPro" id="IPR011604">
    <property type="entry name" value="PDDEXK-like_dom_sf"/>
</dbReference>
<feature type="domain" description="DNA2/NAM7 helicase helicase" evidence="1">
    <location>
        <begin position="553"/>
        <end position="641"/>
    </location>
</feature>
<dbReference type="InterPro" id="IPR027417">
    <property type="entry name" value="P-loop_NTPase"/>
</dbReference>
<keyword evidence="4" id="KW-1185">Reference proteome</keyword>
<dbReference type="PANTHER" id="PTHR10887:SF495">
    <property type="entry name" value="HELICASE SENATAXIN ISOFORM X1-RELATED"/>
    <property type="match status" value="1"/>
</dbReference>
<name>A0A5P2FWY0_9BACT</name>
<dbReference type="InterPro" id="IPR041679">
    <property type="entry name" value="DNA2/NAM7-like_C"/>
</dbReference>
<evidence type="ECO:0000313" key="3">
    <source>
        <dbReference type="EMBL" id="QES87695.1"/>
    </source>
</evidence>
<evidence type="ECO:0000259" key="2">
    <source>
        <dbReference type="Pfam" id="PF13087"/>
    </source>
</evidence>
<protein>
    <submittedName>
        <fullName evidence="3">AAA family ATPase</fullName>
    </submittedName>
</protein>
<dbReference type="InterPro" id="IPR047187">
    <property type="entry name" value="SF1_C_Upf1"/>
</dbReference>
<dbReference type="InterPro" id="IPR041677">
    <property type="entry name" value="DNA2/NAM7_AAA_11"/>
</dbReference>
<organism evidence="3 4">
    <name type="scientific">Rhizosphaericola mali</name>
    <dbReference type="NCBI Taxonomy" id="2545455"/>
    <lineage>
        <taxon>Bacteria</taxon>
        <taxon>Pseudomonadati</taxon>
        <taxon>Bacteroidota</taxon>
        <taxon>Chitinophagia</taxon>
        <taxon>Chitinophagales</taxon>
        <taxon>Chitinophagaceae</taxon>
        <taxon>Rhizosphaericola</taxon>
    </lineage>
</organism>
<dbReference type="Proteomes" id="UP000292424">
    <property type="component" value="Chromosome"/>
</dbReference>
<dbReference type="Pfam" id="PF13086">
    <property type="entry name" value="AAA_11"/>
    <property type="match status" value="2"/>
</dbReference>
<sequence>MRHIFNAILLEKSATQITVRFTEDNKIFTNTIDFPAEFISSISLAEIGEKVHLLHCLGENEDLFAKYVIIEPDFLLDISSIAECIHEYGASPFFYLYNRAKKRANTRPILLGNAANFFLDEIIHASSIENISYNNLLSAFFKRYAVDLSACKDLQDKTQEITFFQDLKLHFEHLYSLVTDIFPRFNINRHAAILEPSFLSPQLGLQGRLDLLLLSDDRNVIIELKSGKAPFPENDYHLIGVNHQAQSALYQAMVQLVLNIDGTKLDTYICYSRYGEKKGLLRKNNASDSFIAKVLDIRNQIVLVDKYFGQNKILPERYFGGINGANMIEDVYLDTRFISNYILPPIEKIGKIYTSLNPLEKAYYTAFYKFIVREIRACKLPSQEIFAHAQSSLWLQNLEEKKADGRILINLQLLSIEILDNGAEILRFQLLENLEKADFRIGDIVVLYQYNLDTDCSICQQVIKGTLLKWQGVNIDFLIRNKQSELALPINALFAAEHDYLDSNNGFMFQSLTEFFQLSKERRRWIFQPNIGINECKKLTHYTSNPLVDNVLLQAKQAKELFLIVGPPGTGKTSIALHNLVKEIFLDSRKDILLVAYTNKAVDEICRAIASITNIDFIRLGTSISCATEFRSHLLENKISQCVNRIGVQNVLANCRIYVGTLAAIQSKSEIFKIKHFDIAIVDEASQILEPHILSLFAAEDFEGKAAIDKFILIGDHKQLPAVVAQDCSEPLENLLIENGWASLTQSYFERIYRQFYGNQQIIGELSMQGRMHEEIASLANQLFYQNQLQCVPLVHQKGTLNYLKIPDNDLAQIIANKRLHFFPYSSVEKDAVGLIANICATIFELYQLNQWTFSPKKTLGIIAPYKDLIAAIRKELHQLGIADLNEIDIDTVERYQGAQKDIILFAFGIENEKQLLQQTSNCIEMDGNLIDRKLNVAITRARKQLFLMGNERFIGQNDIYVRLLELI</sequence>
<dbReference type="OrthoDB" id="9757917at2"/>
<dbReference type="AlphaFoldDB" id="A0A5P2FWY0"/>
<dbReference type="PANTHER" id="PTHR10887">
    <property type="entry name" value="DNA2/NAM7 HELICASE FAMILY"/>
    <property type="match status" value="1"/>
</dbReference>
<dbReference type="KEGG" id="arac:E0W69_003120"/>
<dbReference type="InterPro" id="IPR045055">
    <property type="entry name" value="DNA2/NAM7-like"/>
</dbReference>
<feature type="domain" description="DNA2/NAM7 helicase-like C-terminal" evidence="2">
    <location>
        <begin position="745"/>
        <end position="952"/>
    </location>
</feature>
<dbReference type="Gene3D" id="3.40.50.300">
    <property type="entry name" value="P-loop containing nucleotide triphosphate hydrolases"/>
    <property type="match status" value="2"/>
</dbReference>
<evidence type="ECO:0000313" key="4">
    <source>
        <dbReference type="Proteomes" id="UP000292424"/>
    </source>
</evidence>
<feature type="domain" description="DNA2/NAM7 helicase helicase" evidence="1">
    <location>
        <begin position="648"/>
        <end position="725"/>
    </location>
</feature>
<gene>
    <name evidence="3" type="ORF">E0W69_003120</name>
</gene>
<dbReference type="Pfam" id="PF13087">
    <property type="entry name" value="AAA_12"/>
    <property type="match status" value="1"/>
</dbReference>
<dbReference type="SUPFAM" id="SSF52540">
    <property type="entry name" value="P-loop containing nucleoside triphosphate hydrolases"/>
    <property type="match status" value="1"/>
</dbReference>
<evidence type="ECO:0000259" key="1">
    <source>
        <dbReference type="Pfam" id="PF13086"/>
    </source>
</evidence>
<accession>A0A5P2FWY0</accession>
<dbReference type="Gene3D" id="3.90.320.10">
    <property type="match status" value="1"/>
</dbReference>
<reference evidence="3 4" key="1">
    <citation type="submission" date="2019-09" db="EMBL/GenBank/DDBJ databases">
        <title>Complete genome sequence of Arachidicoccus sp. B3-10 isolated from apple orchard soil.</title>
        <authorList>
            <person name="Kim H.S."/>
            <person name="Han K.-I."/>
            <person name="Suh M.K."/>
            <person name="Lee K.C."/>
            <person name="Eom M.K."/>
            <person name="Kim J.-S."/>
            <person name="Kang S.W."/>
            <person name="Sin Y."/>
            <person name="Lee J.-S."/>
        </authorList>
    </citation>
    <scope>NUCLEOTIDE SEQUENCE [LARGE SCALE GENOMIC DNA]</scope>
    <source>
        <strain evidence="3 4">B3-10</strain>
    </source>
</reference>
<dbReference type="RefSeq" id="WP_131328583.1">
    <property type="nucleotide sequence ID" value="NZ_CP044016.1"/>
</dbReference>
<proteinExistence type="predicted"/>